<dbReference type="Proteomes" id="UP001156664">
    <property type="component" value="Unassembled WGS sequence"/>
</dbReference>
<proteinExistence type="predicted"/>
<organism evidence="1 2">
    <name type="scientific">Limnobacter litoralis</name>
    <dbReference type="NCBI Taxonomy" id="481366"/>
    <lineage>
        <taxon>Bacteria</taxon>
        <taxon>Pseudomonadati</taxon>
        <taxon>Pseudomonadota</taxon>
        <taxon>Betaproteobacteria</taxon>
        <taxon>Burkholderiales</taxon>
        <taxon>Burkholderiaceae</taxon>
        <taxon>Limnobacter</taxon>
    </lineage>
</organism>
<gene>
    <name evidence="1" type="ORF">GCM10007875_15920</name>
</gene>
<evidence type="ECO:0000313" key="1">
    <source>
        <dbReference type="EMBL" id="GLR26502.1"/>
    </source>
</evidence>
<dbReference type="EMBL" id="BSOJ01000015">
    <property type="protein sequence ID" value="GLR26502.1"/>
    <property type="molecule type" value="Genomic_DNA"/>
</dbReference>
<protein>
    <submittedName>
        <fullName evidence="1">Uncharacterized protein</fullName>
    </submittedName>
</protein>
<dbReference type="RefSeq" id="WP_284281112.1">
    <property type="nucleotide sequence ID" value="NZ_BSOJ01000015.1"/>
</dbReference>
<accession>A0ABQ5YR01</accession>
<comment type="caution">
    <text evidence="1">The sequence shown here is derived from an EMBL/GenBank/DDBJ whole genome shotgun (WGS) entry which is preliminary data.</text>
</comment>
<sequence length="365" mass="37803">MTVATFNQNDFTLQDAATYKAALDGNIAVLAKLAASFAPHEQPTPNLTVAVDGGLKFLSGALSLVAAQSTSAITAPASNPRIDRVVIDRTSGAVSVVTGTEAVSPTAPAIPAGKLPICQVLLQTTSTSITNSMITDERVVTHLVTESSNSVQTLAKSAVPLSFVAVDTAFTGVTYSNGGGKVQFSSSGVHGLTTSPAVGASVYVTWSGGTGLDGFYKVLSVDSTNDLTVDFAYSAGLGTPVVTPAGDYVTMASILVPSGTLGPSGCLDCHTFFDGTSSGNDKTTKFIIGSEYIDSNAFNSGSQPYDWFLVNRGSLTEQLYTLKDTYISGGKAVDFSTDQSIYLEASASVPNEVITLEGYVIRAEY</sequence>
<keyword evidence="2" id="KW-1185">Reference proteome</keyword>
<name>A0ABQ5YR01_9BURK</name>
<evidence type="ECO:0000313" key="2">
    <source>
        <dbReference type="Proteomes" id="UP001156664"/>
    </source>
</evidence>
<reference evidence="2" key="1">
    <citation type="journal article" date="2019" name="Int. J. Syst. Evol. Microbiol.">
        <title>The Global Catalogue of Microorganisms (GCM) 10K type strain sequencing project: providing services to taxonomists for standard genome sequencing and annotation.</title>
        <authorList>
            <consortium name="The Broad Institute Genomics Platform"/>
            <consortium name="The Broad Institute Genome Sequencing Center for Infectious Disease"/>
            <person name="Wu L."/>
            <person name="Ma J."/>
        </authorList>
    </citation>
    <scope>NUCLEOTIDE SEQUENCE [LARGE SCALE GENOMIC DNA]</scope>
    <source>
        <strain evidence="2">NBRC 105857</strain>
    </source>
</reference>